<keyword evidence="2" id="KW-1185">Reference proteome</keyword>
<name>A0AAJ6NV14_9CYAN</name>
<proteinExistence type="predicted"/>
<organism evidence="1 2">
    <name type="scientific">Halotia branconii CENA392</name>
    <dbReference type="NCBI Taxonomy" id="1539056"/>
    <lineage>
        <taxon>Bacteria</taxon>
        <taxon>Bacillati</taxon>
        <taxon>Cyanobacteriota</taxon>
        <taxon>Cyanophyceae</taxon>
        <taxon>Nostocales</taxon>
        <taxon>Nodulariaceae</taxon>
        <taxon>Halotia</taxon>
    </lineage>
</organism>
<dbReference type="AlphaFoldDB" id="A0AAJ6NV14"/>
<dbReference type="KEGG" id="hbq:QI031_07115"/>
<dbReference type="Proteomes" id="UP001223520">
    <property type="component" value="Chromosome"/>
</dbReference>
<accession>A0AAJ6NV14</accession>
<dbReference type="RefSeq" id="WP_281484489.1">
    <property type="nucleotide sequence ID" value="NZ_CP124543.1"/>
</dbReference>
<gene>
    <name evidence="1" type="ORF">QI031_07115</name>
</gene>
<protein>
    <submittedName>
        <fullName evidence="1">Uncharacterized protein</fullName>
    </submittedName>
</protein>
<reference evidence="1 2" key="1">
    <citation type="journal article" date="2023" name="Limnol Oceanogr Lett">
        <title>Environmental adaptations by the intertidal Antarctic cyanobacterium Halotia branconii CENA392 as revealed using long-read genome sequencing.</title>
        <authorList>
            <person name="Dextro R.B."/>
            <person name="Delbaje E."/>
            <person name="Freitas P.N.N."/>
            <person name="Geraldes V."/>
            <person name="Pinto E."/>
            <person name="Long P.F."/>
            <person name="Fiore M.F."/>
        </authorList>
    </citation>
    <scope>NUCLEOTIDE SEQUENCE [LARGE SCALE GENOMIC DNA]</scope>
    <source>
        <strain evidence="1 2">CENA392</strain>
    </source>
</reference>
<evidence type="ECO:0000313" key="2">
    <source>
        <dbReference type="Proteomes" id="UP001223520"/>
    </source>
</evidence>
<evidence type="ECO:0000313" key="1">
    <source>
        <dbReference type="EMBL" id="WGV27250.1"/>
    </source>
</evidence>
<sequence length="131" mass="13683">MQASTIALLVETLALSADTIALLVETLALSADTIALLVETLALSADTIALLVETLALSADTIALLVNGAVLDDLCVHLSPWSLSELVLNFDTSTGSVQCCAAIEFRLRSTAAKSKLDCRVVEVAEVLLLCP</sequence>
<dbReference type="EMBL" id="CP124543">
    <property type="protein sequence ID" value="WGV27250.1"/>
    <property type="molecule type" value="Genomic_DNA"/>
</dbReference>